<sequence length="217" mass="24131">MGSNWSWQLDLAEPLSARRVETVLELAAAAGLHLPEPLHAWGPAGVEADHRPIGRARLLSGLADGTWAATVWTADDVDMMITTTPTTVTLHLDAAFARRVPDPEADGFRLLHRTVTELWATLAERLDAVFGRVEDEWSMEQVWHTRPNLNFDPPPPGQWPELLGWWTYFDAERTELLPDPPARLRLTGRGSVLALLDDPAAVDALEFERLHRGLVSG</sequence>
<organism evidence="1 2">
    <name type="scientific">Crossiella equi</name>
    <dbReference type="NCBI Taxonomy" id="130796"/>
    <lineage>
        <taxon>Bacteria</taxon>
        <taxon>Bacillati</taxon>
        <taxon>Actinomycetota</taxon>
        <taxon>Actinomycetes</taxon>
        <taxon>Pseudonocardiales</taxon>
        <taxon>Pseudonocardiaceae</taxon>
        <taxon>Crossiella</taxon>
    </lineage>
</organism>
<dbReference type="Proteomes" id="UP001519363">
    <property type="component" value="Unassembled WGS sequence"/>
</dbReference>
<keyword evidence="2" id="KW-1185">Reference proteome</keyword>
<proteinExistence type="predicted"/>
<gene>
    <name evidence="1" type="ORF">JOF53_005250</name>
</gene>
<dbReference type="RefSeq" id="WP_086781748.1">
    <property type="nucleotide sequence ID" value="NZ_JAGIOO010000001.1"/>
</dbReference>
<reference evidence="1 2" key="1">
    <citation type="submission" date="2021-03" db="EMBL/GenBank/DDBJ databases">
        <title>Sequencing the genomes of 1000 actinobacteria strains.</title>
        <authorList>
            <person name="Klenk H.-P."/>
        </authorList>
    </citation>
    <scope>NUCLEOTIDE SEQUENCE [LARGE SCALE GENOMIC DNA]</scope>
    <source>
        <strain evidence="1 2">DSM 44580</strain>
    </source>
</reference>
<evidence type="ECO:0008006" key="3">
    <source>
        <dbReference type="Google" id="ProtNLM"/>
    </source>
</evidence>
<evidence type="ECO:0000313" key="2">
    <source>
        <dbReference type="Proteomes" id="UP001519363"/>
    </source>
</evidence>
<protein>
    <recommendedName>
        <fullName evidence="3">Immunity protein 52 domain-containing protein</fullName>
    </recommendedName>
</protein>
<comment type="caution">
    <text evidence="1">The sequence shown here is derived from an EMBL/GenBank/DDBJ whole genome shotgun (WGS) entry which is preliminary data.</text>
</comment>
<name>A0ABS5AIH1_9PSEU</name>
<evidence type="ECO:0000313" key="1">
    <source>
        <dbReference type="EMBL" id="MBP2476378.1"/>
    </source>
</evidence>
<dbReference type="EMBL" id="JAGIOO010000001">
    <property type="protein sequence ID" value="MBP2476378.1"/>
    <property type="molecule type" value="Genomic_DNA"/>
</dbReference>
<accession>A0ABS5AIH1</accession>